<keyword evidence="2" id="KW-1185">Reference proteome</keyword>
<dbReference type="Proteomes" id="UP000026962">
    <property type="component" value="Chromosome 7"/>
</dbReference>
<reference evidence="1" key="2">
    <citation type="submission" date="2018-05" db="EMBL/GenBank/DDBJ databases">
        <title>OpunRS2 (Oryza punctata Reference Sequence Version 2).</title>
        <authorList>
            <person name="Zhang J."/>
            <person name="Kudrna D."/>
            <person name="Lee S."/>
            <person name="Talag J."/>
            <person name="Welchert J."/>
            <person name="Wing R.A."/>
        </authorList>
    </citation>
    <scope>NUCLEOTIDE SEQUENCE [LARGE SCALE GENOMIC DNA]</scope>
</reference>
<dbReference type="HOGENOM" id="CLU_2472941_0_0_1"/>
<name>A0A0E0LHE8_ORYPU</name>
<dbReference type="AlphaFoldDB" id="A0A0E0LHE8"/>
<dbReference type="STRING" id="4537.A0A0E0LHE8"/>
<reference evidence="1" key="1">
    <citation type="submission" date="2015-04" db="UniProtKB">
        <authorList>
            <consortium name="EnsemblPlants"/>
        </authorList>
    </citation>
    <scope>IDENTIFICATION</scope>
</reference>
<organism evidence="1">
    <name type="scientific">Oryza punctata</name>
    <name type="common">Red rice</name>
    <dbReference type="NCBI Taxonomy" id="4537"/>
    <lineage>
        <taxon>Eukaryota</taxon>
        <taxon>Viridiplantae</taxon>
        <taxon>Streptophyta</taxon>
        <taxon>Embryophyta</taxon>
        <taxon>Tracheophyta</taxon>
        <taxon>Spermatophyta</taxon>
        <taxon>Magnoliopsida</taxon>
        <taxon>Liliopsida</taxon>
        <taxon>Poales</taxon>
        <taxon>Poaceae</taxon>
        <taxon>BOP clade</taxon>
        <taxon>Oryzoideae</taxon>
        <taxon>Oryzeae</taxon>
        <taxon>Oryzinae</taxon>
        <taxon>Oryza</taxon>
    </lineage>
</organism>
<dbReference type="Gramene" id="OPUNC07G03780.1">
    <property type="protein sequence ID" value="OPUNC07G03780.1"/>
    <property type="gene ID" value="OPUNC07G03780"/>
</dbReference>
<sequence>MTKELILDLSDLTRFFLLSVMAFYPYLNGEGFYEFPCQILDGNNDEGVQNLLCKPNVLEFLEISFCTMLTKIHAPHFLNRLKHLQVDC</sequence>
<proteinExistence type="predicted"/>
<evidence type="ECO:0000313" key="2">
    <source>
        <dbReference type="Proteomes" id="UP000026962"/>
    </source>
</evidence>
<accession>A0A0E0LHE8</accession>
<dbReference type="EnsemblPlants" id="OPUNC07G03780.1">
    <property type="protein sequence ID" value="OPUNC07G03780.1"/>
    <property type="gene ID" value="OPUNC07G03780"/>
</dbReference>
<protein>
    <submittedName>
        <fullName evidence="1">Uncharacterized protein</fullName>
    </submittedName>
</protein>
<evidence type="ECO:0000313" key="1">
    <source>
        <dbReference type="EnsemblPlants" id="OPUNC07G03780.1"/>
    </source>
</evidence>